<evidence type="ECO:0008006" key="3">
    <source>
        <dbReference type="Google" id="ProtNLM"/>
    </source>
</evidence>
<proteinExistence type="predicted"/>
<gene>
    <name evidence="1" type="ORF">PECUL_23A049917</name>
</gene>
<protein>
    <recommendedName>
        <fullName evidence="3">Reverse transcriptase</fullName>
    </recommendedName>
</protein>
<dbReference type="EMBL" id="OW240912">
    <property type="protein sequence ID" value="CAH2220807.1"/>
    <property type="molecule type" value="Genomic_DNA"/>
</dbReference>
<organism evidence="1 2">
    <name type="scientific">Pelobates cultripes</name>
    <name type="common">Western spadefoot toad</name>
    <dbReference type="NCBI Taxonomy" id="61616"/>
    <lineage>
        <taxon>Eukaryota</taxon>
        <taxon>Metazoa</taxon>
        <taxon>Chordata</taxon>
        <taxon>Craniata</taxon>
        <taxon>Vertebrata</taxon>
        <taxon>Euteleostomi</taxon>
        <taxon>Amphibia</taxon>
        <taxon>Batrachia</taxon>
        <taxon>Anura</taxon>
        <taxon>Pelobatoidea</taxon>
        <taxon>Pelobatidae</taxon>
        <taxon>Pelobates</taxon>
    </lineage>
</organism>
<dbReference type="AlphaFoldDB" id="A0AAD1VKH8"/>
<dbReference type="PANTHER" id="PTHR31635:SF196">
    <property type="entry name" value="REVERSE TRANSCRIPTASE DOMAIN-CONTAINING PROTEIN-RELATED"/>
    <property type="match status" value="1"/>
</dbReference>
<sequence length="126" mass="13926">MAQFYGSLYNLHNNKGTHQPTEQDIQDILTQAQLPSLTPTQRESLQAPISLTELTHTIKTLPLGKSPGPDGFTNQNYKTFSGLLAPYHLKTLNHIVTMEKLLAEMLVAHIATLPKPGKPPTICQNL</sequence>
<dbReference type="PANTHER" id="PTHR31635">
    <property type="entry name" value="REVERSE TRANSCRIPTASE DOMAIN-CONTAINING PROTEIN-RELATED"/>
    <property type="match status" value="1"/>
</dbReference>
<keyword evidence="2" id="KW-1185">Reference proteome</keyword>
<evidence type="ECO:0000313" key="2">
    <source>
        <dbReference type="Proteomes" id="UP001295444"/>
    </source>
</evidence>
<accession>A0AAD1VKH8</accession>
<name>A0AAD1VKH8_PELCU</name>
<reference evidence="1" key="1">
    <citation type="submission" date="2022-03" db="EMBL/GenBank/DDBJ databases">
        <authorList>
            <person name="Alioto T."/>
            <person name="Alioto T."/>
            <person name="Gomez Garrido J."/>
        </authorList>
    </citation>
    <scope>NUCLEOTIDE SEQUENCE</scope>
</reference>
<dbReference type="Proteomes" id="UP001295444">
    <property type="component" value="Chromosome 01"/>
</dbReference>
<evidence type="ECO:0000313" key="1">
    <source>
        <dbReference type="EMBL" id="CAH2220807.1"/>
    </source>
</evidence>